<organism evidence="1 2">
    <name type="scientific">Gaopeijia maritima</name>
    <dbReference type="NCBI Taxonomy" id="3119007"/>
    <lineage>
        <taxon>Bacteria</taxon>
        <taxon>Pseudomonadati</taxon>
        <taxon>Gemmatimonadota</taxon>
        <taxon>Longimicrobiia</taxon>
        <taxon>Gaopeijiales</taxon>
        <taxon>Gaopeijiaceae</taxon>
        <taxon>Gaopeijia</taxon>
    </lineage>
</organism>
<evidence type="ECO:0000313" key="2">
    <source>
        <dbReference type="Proteomes" id="UP001484239"/>
    </source>
</evidence>
<dbReference type="RefSeq" id="WP_405280391.1">
    <property type="nucleotide sequence ID" value="NZ_CP144380.1"/>
</dbReference>
<name>A0ABU9EFD1_9BACT</name>
<dbReference type="Proteomes" id="UP001484239">
    <property type="component" value="Unassembled WGS sequence"/>
</dbReference>
<gene>
    <name evidence="1" type="ORF">WI372_16895</name>
</gene>
<proteinExistence type="predicted"/>
<comment type="caution">
    <text evidence="1">The sequence shown here is derived from an EMBL/GenBank/DDBJ whole genome shotgun (WGS) entry which is preliminary data.</text>
</comment>
<evidence type="ECO:0000313" key="1">
    <source>
        <dbReference type="EMBL" id="MEK9502675.1"/>
    </source>
</evidence>
<protein>
    <submittedName>
        <fullName evidence="1">Uncharacterized protein</fullName>
    </submittedName>
</protein>
<sequence length="147" mass="16872">MSDWARTRRLSCRVVLSSDEPLTGDLHLQPLGSPEHPVETPLEMLNRPERFFALAVDDDVRLISKDAVRAVAVERDQMESHPLARRVEVQLRTDDGADYRGTVEIELAPPSNRLLDFLNQPEPFLALLADDQSWCLNRHRLLWVRPL</sequence>
<keyword evidence="2" id="KW-1185">Reference proteome</keyword>
<accession>A0ABU9EFD1</accession>
<dbReference type="EMBL" id="JBBHLI010000013">
    <property type="protein sequence ID" value="MEK9502675.1"/>
    <property type="molecule type" value="Genomic_DNA"/>
</dbReference>
<reference evidence="1 2" key="1">
    <citation type="submission" date="2024-02" db="EMBL/GenBank/DDBJ databases">
        <title>A novel Gemmatimonadota bacterium.</title>
        <authorList>
            <person name="Du Z.-J."/>
            <person name="Ye Y.-Q."/>
        </authorList>
    </citation>
    <scope>NUCLEOTIDE SEQUENCE [LARGE SCALE GENOMIC DNA]</scope>
    <source>
        <strain evidence="1 2">DH-20</strain>
    </source>
</reference>